<dbReference type="Proteomes" id="UP001241758">
    <property type="component" value="Unassembled WGS sequence"/>
</dbReference>
<accession>A0ABT6WHY4</accession>
<feature type="transmembrane region" description="Helical" evidence="1">
    <location>
        <begin position="144"/>
        <end position="165"/>
    </location>
</feature>
<keyword evidence="1" id="KW-0812">Transmembrane</keyword>
<gene>
    <name evidence="2" type="ORF">QLQ12_12150</name>
</gene>
<keyword evidence="1" id="KW-0472">Membrane</keyword>
<feature type="transmembrane region" description="Helical" evidence="1">
    <location>
        <begin position="171"/>
        <end position="190"/>
    </location>
</feature>
<feature type="transmembrane region" description="Helical" evidence="1">
    <location>
        <begin position="20"/>
        <end position="42"/>
    </location>
</feature>
<keyword evidence="1" id="KW-1133">Transmembrane helix</keyword>
<evidence type="ECO:0000256" key="1">
    <source>
        <dbReference type="SAM" id="Phobius"/>
    </source>
</evidence>
<sequence>MTGVLRSEWTKFRSAPGAVWLLVAVVAVTVAGGAATAATLRCPSTGCTGDPAEISLTGIQLSQAVVAIVAALMVGGEYRTNMIHTTLAATPQRIRMLIAKTAVVAGVVALAGAVAVPAGVLVGRPMLADRGLTLALSDAAVQRAAFGSVLYLVLIALLTVGVAVIARDAAAAIGVVLSLLYVFAILAQMVPDAELRENLREIAPMTAGLAIQATVDLASLPVSPWRGLAVLAAWAFGSLVVGGVLLKARDA</sequence>
<organism evidence="2 3">
    <name type="scientific">Actinoplanes sandaracinus</name>
    <dbReference type="NCBI Taxonomy" id="3045177"/>
    <lineage>
        <taxon>Bacteria</taxon>
        <taxon>Bacillati</taxon>
        <taxon>Actinomycetota</taxon>
        <taxon>Actinomycetes</taxon>
        <taxon>Micromonosporales</taxon>
        <taxon>Micromonosporaceae</taxon>
        <taxon>Actinoplanes</taxon>
    </lineage>
</organism>
<evidence type="ECO:0000313" key="3">
    <source>
        <dbReference type="Proteomes" id="UP001241758"/>
    </source>
</evidence>
<dbReference type="EMBL" id="JASCTH010000007">
    <property type="protein sequence ID" value="MDI6099344.1"/>
    <property type="molecule type" value="Genomic_DNA"/>
</dbReference>
<protein>
    <submittedName>
        <fullName evidence="2">ABC transporter permease subunit</fullName>
    </submittedName>
</protein>
<comment type="caution">
    <text evidence="2">The sequence shown here is derived from an EMBL/GenBank/DDBJ whole genome shotgun (WGS) entry which is preliminary data.</text>
</comment>
<feature type="transmembrane region" description="Helical" evidence="1">
    <location>
        <begin position="96"/>
        <end position="123"/>
    </location>
</feature>
<name>A0ABT6WHY4_9ACTN</name>
<keyword evidence="3" id="KW-1185">Reference proteome</keyword>
<feature type="transmembrane region" description="Helical" evidence="1">
    <location>
        <begin position="54"/>
        <end position="76"/>
    </location>
</feature>
<proteinExistence type="predicted"/>
<reference evidence="2 3" key="1">
    <citation type="submission" date="2023-05" db="EMBL/GenBank/DDBJ databases">
        <title>Actinoplanes sp. NEAU-A12 genome sequencing.</title>
        <authorList>
            <person name="Wang Z.-S."/>
        </authorList>
    </citation>
    <scope>NUCLEOTIDE SEQUENCE [LARGE SCALE GENOMIC DNA]</scope>
    <source>
        <strain evidence="2 3">NEAU-A12</strain>
    </source>
</reference>
<evidence type="ECO:0000313" key="2">
    <source>
        <dbReference type="EMBL" id="MDI6099344.1"/>
    </source>
</evidence>
<dbReference type="RefSeq" id="WP_282759486.1">
    <property type="nucleotide sequence ID" value="NZ_JASCTH010000007.1"/>
</dbReference>
<feature type="transmembrane region" description="Helical" evidence="1">
    <location>
        <begin position="228"/>
        <end position="246"/>
    </location>
</feature>